<protein>
    <recommendedName>
        <fullName evidence="4">OBG-type G domain-containing protein</fullName>
    </recommendedName>
</protein>
<dbReference type="InterPro" id="IPR031167">
    <property type="entry name" value="G_OBG"/>
</dbReference>
<proteinExistence type="predicted"/>
<dbReference type="GO" id="GO:0003924">
    <property type="term" value="F:GTPase activity"/>
    <property type="evidence" value="ECO:0007669"/>
    <property type="project" value="InterPro"/>
</dbReference>
<organism evidence="5">
    <name type="scientific">Noctiluca scintillans</name>
    <name type="common">Sea sparkle</name>
    <name type="synonym">Red tide dinoflagellate</name>
    <dbReference type="NCBI Taxonomy" id="2966"/>
    <lineage>
        <taxon>Eukaryota</taxon>
        <taxon>Sar</taxon>
        <taxon>Alveolata</taxon>
        <taxon>Dinophyceae</taxon>
        <taxon>Noctilucales</taxon>
        <taxon>Noctilucaceae</taxon>
        <taxon>Noctiluca</taxon>
    </lineage>
</organism>
<feature type="domain" description="OBG-type G" evidence="4">
    <location>
        <begin position="93"/>
        <end position="319"/>
    </location>
</feature>
<dbReference type="InterPro" id="IPR012676">
    <property type="entry name" value="TGS-like"/>
</dbReference>
<dbReference type="InterPro" id="IPR045001">
    <property type="entry name" value="DRG"/>
</dbReference>
<dbReference type="SUPFAM" id="SSF52540">
    <property type="entry name" value="P-loop containing nucleoside triphosphate hydrolases"/>
    <property type="match status" value="1"/>
</dbReference>
<keyword evidence="1" id="KW-0547">Nucleotide-binding</keyword>
<evidence type="ECO:0000256" key="1">
    <source>
        <dbReference type="ARBA" id="ARBA00022741"/>
    </source>
</evidence>
<dbReference type="CDD" id="cd01896">
    <property type="entry name" value="DRG"/>
    <property type="match status" value="1"/>
</dbReference>
<dbReference type="PROSITE" id="PS51710">
    <property type="entry name" value="G_OBG"/>
    <property type="match status" value="1"/>
</dbReference>
<sequence length="439" mass="47859">MASFSKTSTKAGGSGGGGGGWDKAKSTGGGGTLLDRIKTIELEMSRTQKNKATSTHLGALKAKLCQLRRELLEPSTSGGGKQPGFEVQKMGDARIGLVGFPSVGKSSLLTALTGVESEAAAYEFTTLTCIPGVIHYNDVRMQLLDLPGIVVGAASGRGRGRQVIATAKSADIIIMCLDPTKDDSQKALLQKELEAIGIRLNKKPPDISFTRTKGGGLKFNSLVNQPSGFDRDQCHSALQQYKIYNADVVVREEVTVDDFIDVIDGNRRYLKCIYVYNKIDMLDEAQVDELARRPHSAVISVYNKLNLDFLLEKLWDEMEIARVYTRKKGMFPDFSDPLVLTPQRGNKTMTVENAVLCLHKSIMEEFKHALVWGTSVKTSPTVCGLKHVLHDEDVMQIVKMTQAEKVRATTGKKTGQTIAGSNIKVDPKVAGEKRAPLKS</sequence>
<evidence type="ECO:0000313" key="5">
    <source>
        <dbReference type="EMBL" id="CAD8868952.1"/>
    </source>
</evidence>
<feature type="compositionally biased region" description="Low complexity" evidence="3">
    <location>
        <begin position="1"/>
        <end position="11"/>
    </location>
</feature>
<dbReference type="InterPro" id="IPR004095">
    <property type="entry name" value="TGS"/>
</dbReference>
<dbReference type="Pfam" id="PF01926">
    <property type="entry name" value="MMR_HSR1"/>
    <property type="match status" value="1"/>
</dbReference>
<evidence type="ECO:0000256" key="3">
    <source>
        <dbReference type="SAM" id="MobiDB-lite"/>
    </source>
</evidence>
<evidence type="ECO:0000256" key="2">
    <source>
        <dbReference type="ARBA" id="ARBA00023134"/>
    </source>
</evidence>
<dbReference type="InterPro" id="IPR012675">
    <property type="entry name" value="Beta-grasp_dom_sf"/>
</dbReference>
<dbReference type="GO" id="GO:0005525">
    <property type="term" value="F:GTP binding"/>
    <property type="evidence" value="ECO:0007669"/>
    <property type="project" value="UniProtKB-KW"/>
</dbReference>
<dbReference type="InterPro" id="IPR031662">
    <property type="entry name" value="GTP-binding_2"/>
</dbReference>
<dbReference type="InterPro" id="IPR006074">
    <property type="entry name" value="GTP1-OBG_CS"/>
</dbReference>
<dbReference type="PROSITE" id="PS00905">
    <property type="entry name" value="GTP1_OBG"/>
    <property type="match status" value="1"/>
</dbReference>
<accession>A0A7S1FIV5</accession>
<dbReference type="InterPro" id="IPR006073">
    <property type="entry name" value="GTP-bd"/>
</dbReference>
<feature type="compositionally biased region" description="Gly residues" evidence="3">
    <location>
        <begin position="12"/>
        <end position="28"/>
    </location>
</feature>
<dbReference type="SUPFAM" id="SSF81271">
    <property type="entry name" value="TGS-like"/>
    <property type="match status" value="1"/>
</dbReference>
<dbReference type="Gene3D" id="6.10.140.1070">
    <property type="match status" value="2"/>
</dbReference>
<feature type="region of interest" description="Disordered" evidence="3">
    <location>
        <begin position="1"/>
        <end position="28"/>
    </location>
</feature>
<dbReference type="InterPro" id="IPR027417">
    <property type="entry name" value="P-loop_NTPase"/>
</dbReference>
<name>A0A7S1FIV5_NOCSC</name>
<dbReference type="NCBIfam" id="TIGR00231">
    <property type="entry name" value="small_GTP"/>
    <property type="match status" value="1"/>
</dbReference>
<dbReference type="Pfam" id="PF02824">
    <property type="entry name" value="TGS"/>
    <property type="match status" value="1"/>
</dbReference>
<dbReference type="EMBL" id="HBFQ01061157">
    <property type="protein sequence ID" value="CAD8868952.1"/>
    <property type="molecule type" value="Transcribed_RNA"/>
</dbReference>
<dbReference type="FunFam" id="3.40.50.300:FF:001436">
    <property type="entry name" value="Developmentally-regulated GTP-binding protein"/>
    <property type="match status" value="1"/>
</dbReference>
<keyword evidence="2" id="KW-0342">GTP-binding</keyword>
<dbReference type="PRINTS" id="PR00326">
    <property type="entry name" value="GTP1OBG"/>
</dbReference>
<dbReference type="AlphaFoldDB" id="A0A7S1FIV5"/>
<dbReference type="Pfam" id="PF16897">
    <property type="entry name" value="MMR_HSR1_Xtn"/>
    <property type="match status" value="1"/>
</dbReference>
<dbReference type="PANTHER" id="PTHR43127">
    <property type="entry name" value="DEVELOPMENTALLY-REGULATED GTP-BINDING PROTEIN 2"/>
    <property type="match status" value="1"/>
</dbReference>
<dbReference type="Gene3D" id="3.10.20.30">
    <property type="match status" value="1"/>
</dbReference>
<reference evidence="5" key="1">
    <citation type="submission" date="2021-01" db="EMBL/GenBank/DDBJ databases">
        <authorList>
            <person name="Corre E."/>
            <person name="Pelletier E."/>
            <person name="Niang G."/>
            <person name="Scheremetjew M."/>
            <person name="Finn R."/>
            <person name="Kale V."/>
            <person name="Holt S."/>
            <person name="Cochrane G."/>
            <person name="Meng A."/>
            <person name="Brown T."/>
            <person name="Cohen L."/>
        </authorList>
    </citation>
    <scope>NUCLEOTIDE SEQUENCE</scope>
</reference>
<evidence type="ECO:0000259" key="4">
    <source>
        <dbReference type="PROSITE" id="PS51710"/>
    </source>
</evidence>
<gene>
    <name evidence="5" type="ORF">NSCI0253_LOCUS43308</name>
</gene>
<dbReference type="FunFam" id="3.10.20.30:FF:000003">
    <property type="entry name" value="Developmentally-regulated GTP-binding protein 1"/>
    <property type="match status" value="1"/>
</dbReference>
<dbReference type="InterPro" id="IPR005225">
    <property type="entry name" value="Small_GTP-bd"/>
</dbReference>